<dbReference type="PANTHER" id="PTHR33392">
    <property type="entry name" value="POLYISOPRENYL-TEICHOIC ACID--PEPTIDOGLYCAN TEICHOIC ACID TRANSFERASE TAGU"/>
    <property type="match status" value="1"/>
</dbReference>
<gene>
    <name evidence="3" type="ORF">ACFOZ4_15705</name>
</gene>
<protein>
    <submittedName>
        <fullName evidence="3">LCP family protein</fullName>
    </submittedName>
</protein>
<accession>A0ABV8LMS2</accession>
<dbReference type="Gene3D" id="3.40.630.190">
    <property type="entry name" value="LCP protein"/>
    <property type="match status" value="1"/>
</dbReference>
<dbReference type="Pfam" id="PF03816">
    <property type="entry name" value="LytR_cpsA_psr"/>
    <property type="match status" value="1"/>
</dbReference>
<evidence type="ECO:0000259" key="2">
    <source>
        <dbReference type="Pfam" id="PF03816"/>
    </source>
</evidence>
<keyword evidence="4" id="KW-1185">Reference proteome</keyword>
<evidence type="ECO:0000313" key="4">
    <source>
        <dbReference type="Proteomes" id="UP001595816"/>
    </source>
</evidence>
<evidence type="ECO:0000313" key="3">
    <source>
        <dbReference type="EMBL" id="MFC4132055.1"/>
    </source>
</evidence>
<dbReference type="RefSeq" id="WP_253749939.1">
    <property type="nucleotide sequence ID" value="NZ_JAMZDZ010000001.1"/>
</dbReference>
<comment type="caution">
    <text evidence="3">The sequence shown here is derived from an EMBL/GenBank/DDBJ whole genome shotgun (WGS) entry which is preliminary data.</text>
</comment>
<organism evidence="3 4">
    <name type="scientific">Hamadaea flava</name>
    <dbReference type="NCBI Taxonomy" id="1742688"/>
    <lineage>
        <taxon>Bacteria</taxon>
        <taxon>Bacillati</taxon>
        <taxon>Actinomycetota</taxon>
        <taxon>Actinomycetes</taxon>
        <taxon>Micromonosporales</taxon>
        <taxon>Micromonosporaceae</taxon>
        <taxon>Hamadaea</taxon>
    </lineage>
</organism>
<comment type="similarity">
    <text evidence="1">Belongs to the LytR/CpsA/Psr (LCP) family.</text>
</comment>
<dbReference type="EMBL" id="JBHSAY010000008">
    <property type="protein sequence ID" value="MFC4132055.1"/>
    <property type="molecule type" value="Genomic_DNA"/>
</dbReference>
<reference evidence="4" key="1">
    <citation type="journal article" date="2019" name="Int. J. Syst. Evol. Microbiol.">
        <title>The Global Catalogue of Microorganisms (GCM) 10K type strain sequencing project: providing services to taxonomists for standard genome sequencing and annotation.</title>
        <authorList>
            <consortium name="The Broad Institute Genomics Platform"/>
            <consortium name="The Broad Institute Genome Sequencing Center for Infectious Disease"/>
            <person name="Wu L."/>
            <person name="Ma J."/>
        </authorList>
    </citation>
    <scope>NUCLEOTIDE SEQUENCE [LARGE SCALE GENOMIC DNA]</scope>
    <source>
        <strain evidence="4">CGMCC 4.7289</strain>
    </source>
</reference>
<dbReference type="InterPro" id="IPR050922">
    <property type="entry name" value="LytR/CpsA/Psr_CW_biosynth"/>
</dbReference>
<evidence type="ECO:0000256" key="1">
    <source>
        <dbReference type="ARBA" id="ARBA00006068"/>
    </source>
</evidence>
<dbReference type="NCBIfam" id="TIGR00350">
    <property type="entry name" value="lytR_cpsA_psr"/>
    <property type="match status" value="1"/>
</dbReference>
<name>A0ABV8LMS2_9ACTN</name>
<dbReference type="Proteomes" id="UP001595816">
    <property type="component" value="Unassembled WGS sequence"/>
</dbReference>
<proteinExistence type="inferred from homology"/>
<sequence>MTKSRRVRTTRSPIWARLVVAFGLLVSLAGFGGLAMVGKFFGDLTSGIETGTTEESPAAIEKVSNDKALKGPITLLLLGIDHRQGWAADDARSDTIIILHISADHEQAYLISVPRDFALPIPAWTKSGFKGRVAKITAAYQFGSERGAGWQGGAGLMQKTIKQLAGITFDGVIVIDFDGFKNVIAAMGGVHLCVDRDTWSSHYIKNAKGQPEYYSYKGDHKLSNSWIHKKGCRDMAAWEALDYSRQRYGLPNSDYDRQKHQQQLLKSLAKKATSAGVLGDPGKLSQVVRAAGSSLKMDTKGVQLDTFVFSLKSLGAADLITLKTNGGTYASCGYDLGGESCEGITQGTKDMLAAVKTDTLGDFITDNPEFLSQPAS</sequence>
<dbReference type="InterPro" id="IPR004474">
    <property type="entry name" value="LytR_CpsA_psr"/>
</dbReference>
<feature type="domain" description="Cell envelope-related transcriptional attenuator" evidence="2">
    <location>
        <begin position="92"/>
        <end position="273"/>
    </location>
</feature>
<dbReference type="PANTHER" id="PTHR33392:SF6">
    <property type="entry name" value="POLYISOPRENYL-TEICHOIC ACID--PEPTIDOGLYCAN TEICHOIC ACID TRANSFERASE TAGU"/>
    <property type="match status" value="1"/>
</dbReference>